<dbReference type="GO" id="GO:0046872">
    <property type="term" value="F:metal ion binding"/>
    <property type="evidence" value="ECO:0007669"/>
    <property type="project" value="UniProtKB-KW"/>
</dbReference>
<feature type="binding site" evidence="3">
    <location>
        <position position="126"/>
    </location>
    <ligand>
        <name>Zn(2+)</name>
        <dbReference type="ChEBI" id="CHEBI:29105"/>
        <label>2</label>
    </ligand>
</feature>
<keyword evidence="3" id="KW-0479">Metal-binding</keyword>
<reference evidence="5 6" key="1">
    <citation type="submission" date="2020-07" db="EMBL/GenBank/DDBJ databases">
        <title>Genomic Encyclopedia of Type Strains, Phase IV (KMG-IV): sequencing the most valuable type-strain genomes for metagenomic binning, comparative biology and taxonomic classification.</title>
        <authorList>
            <person name="Goeker M."/>
        </authorList>
    </citation>
    <scope>NUCLEOTIDE SEQUENCE [LARGE SCALE GENOMIC DNA]</scope>
    <source>
        <strain evidence="5 6">DSM 45533</strain>
    </source>
</reference>
<evidence type="ECO:0000256" key="3">
    <source>
        <dbReference type="PIRSR" id="PIRSR001235-1"/>
    </source>
</evidence>
<dbReference type="InterPro" id="IPR036264">
    <property type="entry name" value="Bact_exopeptidase_dim_dom"/>
</dbReference>
<feature type="binding site" evidence="3">
    <location>
        <position position="384"/>
    </location>
    <ligand>
        <name>Zn(2+)</name>
        <dbReference type="ChEBI" id="CHEBI:29105"/>
        <label>2</label>
    </ligand>
</feature>
<dbReference type="SUPFAM" id="SSF53187">
    <property type="entry name" value="Zn-dependent exopeptidases"/>
    <property type="match status" value="1"/>
</dbReference>
<evidence type="ECO:0000256" key="1">
    <source>
        <dbReference type="ARBA" id="ARBA00006153"/>
    </source>
</evidence>
<dbReference type="SUPFAM" id="SSF55031">
    <property type="entry name" value="Bacterial exopeptidase dimerisation domain"/>
    <property type="match status" value="1"/>
</dbReference>
<feature type="binding site" evidence="3">
    <location>
        <position position="191"/>
    </location>
    <ligand>
        <name>Zn(2+)</name>
        <dbReference type="ChEBI" id="CHEBI:29105"/>
        <label>1</label>
    </ligand>
</feature>
<dbReference type="Pfam" id="PF01546">
    <property type="entry name" value="Peptidase_M20"/>
    <property type="match status" value="1"/>
</dbReference>
<evidence type="ECO:0000313" key="6">
    <source>
        <dbReference type="Proteomes" id="UP000530928"/>
    </source>
</evidence>
<dbReference type="PIRSF" id="PIRSF001235">
    <property type="entry name" value="Amidase_carbamoylase"/>
    <property type="match status" value="1"/>
</dbReference>
<dbReference type="InterPro" id="IPR002933">
    <property type="entry name" value="Peptidase_M20"/>
</dbReference>
<dbReference type="Proteomes" id="UP000530928">
    <property type="component" value="Unassembled WGS sequence"/>
</dbReference>
<dbReference type="RefSeq" id="WP_181610080.1">
    <property type="nucleotide sequence ID" value="NZ_BAABAM010000002.1"/>
</dbReference>
<dbReference type="PANTHER" id="PTHR32494:SF5">
    <property type="entry name" value="ALLANTOATE AMIDOHYDROLASE"/>
    <property type="match status" value="1"/>
</dbReference>
<dbReference type="NCBIfam" id="TIGR01879">
    <property type="entry name" value="hydantase"/>
    <property type="match status" value="1"/>
</dbReference>
<feature type="binding site" evidence="3">
    <location>
        <position position="90"/>
    </location>
    <ligand>
        <name>Zn(2+)</name>
        <dbReference type="ChEBI" id="CHEBI:29105"/>
        <label>2</label>
    </ligand>
</feature>
<comment type="cofactor">
    <cofactor evidence="3">
        <name>Zn(2+)</name>
        <dbReference type="ChEBI" id="CHEBI:29105"/>
    </cofactor>
    <text evidence="3">Binds 2 Zn(2+) ions per subunit.</text>
</comment>
<accession>A0A7W0CHJ1</accession>
<evidence type="ECO:0000256" key="2">
    <source>
        <dbReference type="ARBA" id="ARBA00022801"/>
    </source>
</evidence>
<dbReference type="AlphaFoldDB" id="A0A7W0CHJ1"/>
<evidence type="ECO:0000313" key="5">
    <source>
        <dbReference type="EMBL" id="MBA2891259.1"/>
    </source>
</evidence>
<dbReference type="Gene3D" id="3.40.630.10">
    <property type="entry name" value="Zn peptidases"/>
    <property type="match status" value="1"/>
</dbReference>
<dbReference type="PANTHER" id="PTHR32494">
    <property type="entry name" value="ALLANTOATE DEIMINASE-RELATED"/>
    <property type="match status" value="1"/>
</dbReference>
<comment type="similarity">
    <text evidence="1">Belongs to the peptidase M20 family.</text>
</comment>
<dbReference type="NCBIfam" id="NF006771">
    <property type="entry name" value="PRK09290.1-5"/>
    <property type="match status" value="1"/>
</dbReference>
<dbReference type="Gene3D" id="3.30.70.360">
    <property type="match status" value="1"/>
</dbReference>
<feature type="binding site" evidence="3">
    <location>
        <position position="90"/>
    </location>
    <ligand>
        <name>Zn(2+)</name>
        <dbReference type="ChEBI" id="CHEBI:29105"/>
        <label>1</label>
    </ligand>
</feature>
<organism evidence="5 6">
    <name type="scientific">Nonomuraea soli</name>
    <dbReference type="NCBI Taxonomy" id="1032476"/>
    <lineage>
        <taxon>Bacteria</taxon>
        <taxon>Bacillati</taxon>
        <taxon>Actinomycetota</taxon>
        <taxon>Actinomycetes</taxon>
        <taxon>Streptosporangiales</taxon>
        <taxon>Streptosporangiaceae</taxon>
        <taxon>Nonomuraea</taxon>
    </lineage>
</organism>
<dbReference type="Pfam" id="PF07687">
    <property type="entry name" value="M20_dimer"/>
    <property type="match status" value="1"/>
</dbReference>
<dbReference type="InterPro" id="IPR010158">
    <property type="entry name" value="Amidase_Cbmase"/>
</dbReference>
<gene>
    <name evidence="5" type="ORF">HNR30_002600</name>
</gene>
<proteinExistence type="inferred from homology"/>
<dbReference type="CDD" id="cd03884">
    <property type="entry name" value="M20_bAS"/>
    <property type="match status" value="1"/>
</dbReference>
<dbReference type="GO" id="GO:0016813">
    <property type="term" value="F:hydrolase activity, acting on carbon-nitrogen (but not peptide) bonds, in linear amidines"/>
    <property type="evidence" value="ECO:0007669"/>
    <property type="project" value="InterPro"/>
</dbReference>
<dbReference type="InterPro" id="IPR011650">
    <property type="entry name" value="Peptidase_M20_dimer"/>
</dbReference>
<comment type="caution">
    <text evidence="5">The sequence shown here is derived from an EMBL/GenBank/DDBJ whole genome shotgun (WGS) entry which is preliminary data.</text>
</comment>
<sequence length="415" mass="43659">MKYADPARLAALIDRLATISDAGPGVTRLAYTPLERQAHEVFADHMSALGLKVWSDAAGNTIAERQGSEDLPALGTGSHLDSVPRGGRFDGIAGVVAAMEVATILADSDDLHHRRPLRFVAFAAEEGARFGLACLGSRLAAGLNTPDDLERLKDADGVSVAEAMRGVGLDPALTGEARWDPQDWYAFVELHVEQGDVLERAGLPIGVVDTVSGSTRLRLDLIGRPSHTGATPMAGRSDALVAAAQVVLAADAVAGDARHRGTRATVGELRVSPGSVTTIPGQVSLSLDVRDVDSDRQRRTAAEIVRHAQAAGDDRGVRLDYRLIGDSSPVVLPLWIRDVLTAAAASHGAAYRVMTSGASHDAQIINKIIPAGMLFVPSRSGVSHVPEEWTSPEELATGVDVLLSALLRLSDEGTS</sequence>
<name>A0A7W0CHJ1_9ACTN</name>
<evidence type="ECO:0000259" key="4">
    <source>
        <dbReference type="Pfam" id="PF07687"/>
    </source>
</evidence>
<protein>
    <submittedName>
        <fullName evidence="5">Hydantoinase/carbamoylase family amidase</fullName>
    </submittedName>
</protein>
<feature type="domain" description="Peptidase M20 dimerisation" evidence="4">
    <location>
        <begin position="212"/>
        <end position="311"/>
    </location>
</feature>
<feature type="binding site" evidence="3">
    <location>
        <position position="79"/>
    </location>
    <ligand>
        <name>Zn(2+)</name>
        <dbReference type="ChEBI" id="CHEBI:29105"/>
        <label>1</label>
    </ligand>
</feature>
<keyword evidence="3" id="KW-0862">Zinc</keyword>
<dbReference type="EMBL" id="JACDUR010000003">
    <property type="protein sequence ID" value="MBA2891259.1"/>
    <property type="molecule type" value="Genomic_DNA"/>
</dbReference>
<keyword evidence="2" id="KW-0378">Hydrolase</keyword>
<keyword evidence="6" id="KW-1185">Reference proteome</keyword>